<name>A0ABM1IZ12_POLDO</name>
<keyword evidence="1" id="KW-0812">Transmembrane</keyword>
<dbReference type="Proteomes" id="UP000694924">
    <property type="component" value="Unplaced"/>
</dbReference>
<evidence type="ECO:0000313" key="3">
    <source>
        <dbReference type="RefSeq" id="XP_015185449.1"/>
    </source>
</evidence>
<evidence type="ECO:0000256" key="1">
    <source>
        <dbReference type="SAM" id="Phobius"/>
    </source>
</evidence>
<gene>
    <name evidence="3" type="primary">LOC107071189</name>
</gene>
<dbReference type="RefSeq" id="XP_015185449.1">
    <property type="nucleotide sequence ID" value="XM_015329963.1"/>
</dbReference>
<keyword evidence="1" id="KW-1133">Transmembrane helix</keyword>
<protein>
    <submittedName>
        <fullName evidence="3">Uncharacterized protein LOC107071189</fullName>
    </submittedName>
</protein>
<keyword evidence="1" id="KW-0472">Membrane</keyword>
<sequence>MACPKCHLYFLWYYLLIVAILTYPTEESNIHTKSYLRNQVEKTIENVKDNISMNINRIFYNKPINDNTYNDESSTTTVLPNVESRQIIYAPIRCPPNHVIVDGKCRLHIP</sequence>
<organism evidence="2 3">
    <name type="scientific">Polistes dominula</name>
    <name type="common">European paper wasp</name>
    <name type="synonym">Vespa dominula</name>
    <dbReference type="NCBI Taxonomy" id="743375"/>
    <lineage>
        <taxon>Eukaryota</taxon>
        <taxon>Metazoa</taxon>
        <taxon>Ecdysozoa</taxon>
        <taxon>Arthropoda</taxon>
        <taxon>Hexapoda</taxon>
        <taxon>Insecta</taxon>
        <taxon>Pterygota</taxon>
        <taxon>Neoptera</taxon>
        <taxon>Endopterygota</taxon>
        <taxon>Hymenoptera</taxon>
        <taxon>Apocrita</taxon>
        <taxon>Aculeata</taxon>
        <taxon>Vespoidea</taxon>
        <taxon>Vespidae</taxon>
        <taxon>Polistinae</taxon>
        <taxon>Polistini</taxon>
        <taxon>Polistes</taxon>
    </lineage>
</organism>
<dbReference type="GeneID" id="107071189"/>
<feature type="transmembrane region" description="Helical" evidence="1">
    <location>
        <begin position="7"/>
        <end position="24"/>
    </location>
</feature>
<proteinExistence type="predicted"/>
<keyword evidence="2" id="KW-1185">Reference proteome</keyword>
<reference evidence="3" key="1">
    <citation type="submission" date="2025-08" db="UniProtKB">
        <authorList>
            <consortium name="RefSeq"/>
        </authorList>
    </citation>
    <scope>IDENTIFICATION</scope>
    <source>
        <tissue evidence="3">Whole body</tissue>
    </source>
</reference>
<accession>A0ABM1IZ12</accession>
<evidence type="ECO:0000313" key="2">
    <source>
        <dbReference type="Proteomes" id="UP000694924"/>
    </source>
</evidence>